<dbReference type="PANTHER" id="PTHR31286">
    <property type="entry name" value="GLYCINE-RICH CELL WALL STRUCTURAL PROTEIN 1.8-LIKE"/>
    <property type="match status" value="1"/>
</dbReference>
<name>A0A061EUL8_THECC</name>
<dbReference type="InterPro" id="IPR040256">
    <property type="entry name" value="At4g02000-like"/>
</dbReference>
<dbReference type="InParanoid" id="A0A061EUL8"/>
<feature type="compositionally biased region" description="Basic and acidic residues" evidence="1">
    <location>
        <begin position="474"/>
        <end position="490"/>
    </location>
</feature>
<organism evidence="2 3">
    <name type="scientific">Theobroma cacao</name>
    <name type="common">Cacao</name>
    <name type="synonym">Cocoa</name>
    <dbReference type="NCBI Taxonomy" id="3641"/>
    <lineage>
        <taxon>Eukaryota</taxon>
        <taxon>Viridiplantae</taxon>
        <taxon>Streptophyta</taxon>
        <taxon>Embryophyta</taxon>
        <taxon>Tracheophyta</taxon>
        <taxon>Spermatophyta</taxon>
        <taxon>Magnoliopsida</taxon>
        <taxon>eudicotyledons</taxon>
        <taxon>Gunneridae</taxon>
        <taxon>Pentapetalae</taxon>
        <taxon>rosids</taxon>
        <taxon>malvids</taxon>
        <taxon>Malvales</taxon>
        <taxon>Malvaceae</taxon>
        <taxon>Byttnerioideae</taxon>
        <taxon>Theobroma</taxon>
    </lineage>
</organism>
<evidence type="ECO:0000313" key="3">
    <source>
        <dbReference type="Proteomes" id="UP000026915"/>
    </source>
</evidence>
<keyword evidence="3" id="KW-1185">Reference proteome</keyword>
<sequence>MRVFKWSPEFEAEKESAMVPVWISFPNLKTHLYEKSTLLLIAKTVGKPLYVDEATANGSRPSVARVCIEYDWHKESECMVLGNRPSKRKSSDKNVMDPLQQLNGMVVKEGEKYLNRAELSQNWEPKQGRTESTNSIPIGKNNFLSLPLMAEQCEMEEGENRGLSEDQQMSRIALLRREAAAEQSVGAKNRNGKRESGSAEAVAAVSVKSKSVLSNVHETFHENGNHAQAEVSKNNKKGQRRTEKIAKFSAKPQSVEGSAQVSFHVNGAHRQTGNTAAEREMAKDQLITAAEKDGTSLHEDLRAGADQNSKKYFVESPMQQRVTGKRDLDLTAPAEEDKMLLHQPVQKDAGENQKNSFLNPPTRTETLLHTRRDSVAENRRDSVAVGEEPRVAGEDRETGRDWVEITKSRSKTVDGAVYKSQQQSTARVAECSLHREGEQLPVSANNRETWDVIAPGGAEQTLASAAGMPAARHGQRDPTGETTGSKERDLPMPMLADGMSMQDFLQEEKAKIFFMQSKVWAVTFAHEKDQQRPENGLADPMKSPIAMLGQPNEQPNKCQQSEHMVIQPNGQPNIFQQLAYMIEGSGEHSPIEGQFTSQTKNINAHHRVISSKADIPPTQESPLGKCIHNKELSDVPSFPSFSETKFTKIEVHPRIRHRRHSDTEVSIDKILSLASNKAVDMGENDEDSNENAISVNFAASWERERYF</sequence>
<proteinExistence type="predicted"/>
<dbReference type="PANTHER" id="PTHR31286:SF179">
    <property type="entry name" value="RNASE H TYPE-1 DOMAIN-CONTAINING PROTEIN"/>
    <property type="match status" value="1"/>
</dbReference>
<feature type="compositionally biased region" description="Polar residues" evidence="1">
    <location>
        <begin position="352"/>
        <end position="365"/>
    </location>
</feature>
<feature type="region of interest" description="Disordered" evidence="1">
    <location>
        <begin position="465"/>
        <end position="490"/>
    </location>
</feature>
<dbReference type="HOGENOM" id="CLU_371904_0_0_1"/>
<dbReference type="eggNOG" id="KOG1075">
    <property type="taxonomic scope" value="Eukaryota"/>
</dbReference>
<dbReference type="Proteomes" id="UP000026915">
    <property type="component" value="Chromosome 5"/>
</dbReference>
<gene>
    <name evidence="2" type="ORF">TCM_023008</name>
</gene>
<feature type="region of interest" description="Disordered" evidence="1">
    <location>
        <begin position="345"/>
        <end position="398"/>
    </location>
</feature>
<dbReference type="EMBL" id="CM001883">
    <property type="protein sequence ID" value="EOY08511.1"/>
    <property type="molecule type" value="Genomic_DNA"/>
</dbReference>
<dbReference type="AlphaFoldDB" id="A0A061EUL8"/>
<feature type="region of interest" description="Disordered" evidence="1">
    <location>
        <begin position="222"/>
        <end position="241"/>
    </location>
</feature>
<feature type="compositionally biased region" description="Basic and acidic residues" evidence="1">
    <location>
        <begin position="366"/>
        <end position="398"/>
    </location>
</feature>
<reference evidence="2 3" key="1">
    <citation type="journal article" date="2013" name="Genome Biol.">
        <title>The genome sequence of the most widely cultivated cacao type and its use to identify candidate genes regulating pod color.</title>
        <authorList>
            <person name="Motamayor J.C."/>
            <person name="Mockaitis K."/>
            <person name="Schmutz J."/>
            <person name="Haiminen N."/>
            <person name="Iii D.L."/>
            <person name="Cornejo O."/>
            <person name="Findley S.D."/>
            <person name="Zheng P."/>
            <person name="Utro F."/>
            <person name="Royaert S."/>
            <person name="Saski C."/>
            <person name="Jenkins J."/>
            <person name="Podicheti R."/>
            <person name="Zhao M."/>
            <person name="Scheffler B.E."/>
            <person name="Stack J.C."/>
            <person name="Feltus F.A."/>
            <person name="Mustiga G.M."/>
            <person name="Amores F."/>
            <person name="Phillips W."/>
            <person name="Marelli J.P."/>
            <person name="May G.D."/>
            <person name="Shapiro H."/>
            <person name="Ma J."/>
            <person name="Bustamante C.D."/>
            <person name="Schnell R.J."/>
            <person name="Main D."/>
            <person name="Gilbert D."/>
            <person name="Parida L."/>
            <person name="Kuhn D.N."/>
        </authorList>
    </citation>
    <scope>NUCLEOTIDE SEQUENCE [LARGE SCALE GENOMIC DNA]</scope>
    <source>
        <strain evidence="3">cv. Matina 1-6</strain>
    </source>
</reference>
<dbReference type="Gramene" id="EOY08511">
    <property type="protein sequence ID" value="EOY08511"/>
    <property type="gene ID" value="TCM_023008"/>
</dbReference>
<evidence type="ECO:0000256" key="1">
    <source>
        <dbReference type="SAM" id="MobiDB-lite"/>
    </source>
</evidence>
<accession>A0A061EUL8</accession>
<protein>
    <submittedName>
        <fullName evidence="2">Uncharacterized protein</fullName>
    </submittedName>
</protein>
<evidence type="ECO:0000313" key="2">
    <source>
        <dbReference type="EMBL" id="EOY08511.1"/>
    </source>
</evidence>